<accession>A0A382D049</accession>
<evidence type="ECO:0008006" key="2">
    <source>
        <dbReference type="Google" id="ProtNLM"/>
    </source>
</evidence>
<organism evidence="1">
    <name type="scientific">marine metagenome</name>
    <dbReference type="NCBI Taxonomy" id="408172"/>
    <lineage>
        <taxon>unclassified sequences</taxon>
        <taxon>metagenomes</taxon>
        <taxon>ecological metagenomes</taxon>
    </lineage>
</organism>
<feature type="non-terminal residue" evidence="1">
    <location>
        <position position="99"/>
    </location>
</feature>
<protein>
    <recommendedName>
        <fullName evidence="2">DUF1805 domain-containing protein</fullName>
    </recommendedName>
</protein>
<name>A0A382D049_9ZZZZ</name>
<dbReference type="InterPro" id="IPR014931">
    <property type="entry name" value="DUF1805"/>
</dbReference>
<gene>
    <name evidence="1" type="ORF">METZ01_LOCUS184559</name>
</gene>
<reference evidence="1" key="1">
    <citation type="submission" date="2018-05" db="EMBL/GenBank/DDBJ databases">
        <authorList>
            <person name="Lanie J.A."/>
            <person name="Ng W.-L."/>
            <person name="Kazmierczak K.M."/>
            <person name="Andrzejewski T.M."/>
            <person name="Davidsen T.M."/>
            <person name="Wayne K.J."/>
            <person name="Tettelin H."/>
            <person name="Glass J.I."/>
            <person name="Rusch D."/>
            <person name="Podicherti R."/>
            <person name="Tsui H.-C.T."/>
            <person name="Winkler M.E."/>
        </authorList>
    </citation>
    <scope>NUCLEOTIDE SEQUENCE</scope>
</reference>
<sequence length="99" mass="10622">MQTLPKAEHRQLQTPYGSCIGAAYAWAGGQYCAIHTDTGVVGCGIYDVDCADEFGMAFAIAKGTPEHPLRDPEDLYEARIVAVSRSARQLGINKGMTGM</sequence>
<dbReference type="InterPro" id="IPR036493">
    <property type="entry name" value="YunC_sf"/>
</dbReference>
<dbReference type="Pfam" id="PF08827">
    <property type="entry name" value="DUF1805"/>
    <property type="match status" value="1"/>
</dbReference>
<evidence type="ECO:0000313" key="1">
    <source>
        <dbReference type="EMBL" id="SVB31705.1"/>
    </source>
</evidence>
<dbReference type="SUPFAM" id="SSF102891">
    <property type="entry name" value="Hypothetical protein Ta1206"/>
    <property type="match status" value="1"/>
</dbReference>
<dbReference type="EMBL" id="UINC01036954">
    <property type="protein sequence ID" value="SVB31705.1"/>
    <property type="molecule type" value="Genomic_DNA"/>
</dbReference>
<dbReference type="AlphaFoldDB" id="A0A382D049"/>
<dbReference type="Gene3D" id="3.30.1980.10">
    <property type="entry name" value="Hypothetical protein YunC"/>
    <property type="match status" value="1"/>
</dbReference>
<proteinExistence type="predicted"/>